<dbReference type="InterPro" id="IPR008030">
    <property type="entry name" value="NmrA-like"/>
</dbReference>
<dbReference type="OrthoDB" id="419598at2759"/>
<dbReference type="EMBL" id="VOIH02000008">
    <property type="protein sequence ID" value="KAF3441089.1"/>
    <property type="molecule type" value="Genomic_DNA"/>
</dbReference>
<dbReference type="InterPro" id="IPR050608">
    <property type="entry name" value="NmrA-type/Isoflavone_red_sf"/>
</dbReference>
<proteinExistence type="predicted"/>
<dbReference type="PANTHER" id="PTHR43349">
    <property type="entry name" value="PINORESINOL REDUCTASE-RELATED"/>
    <property type="match status" value="1"/>
</dbReference>
<evidence type="ECO:0000256" key="2">
    <source>
        <dbReference type="ARBA" id="ARBA00023002"/>
    </source>
</evidence>
<organism evidence="4 5">
    <name type="scientific">Rhamnella rubrinervis</name>
    <dbReference type="NCBI Taxonomy" id="2594499"/>
    <lineage>
        <taxon>Eukaryota</taxon>
        <taxon>Viridiplantae</taxon>
        <taxon>Streptophyta</taxon>
        <taxon>Embryophyta</taxon>
        <taxon>Tracheophyta</taxon>
        <taxon>Spermatophyta</taxon>
        <taxon>Magnoliopsida</taxon>
        <taxon>eudicotyledons</taxon>
        <taxon>Gunneridae</taxon>
        <taxon>Pentapetalae</taxon>
        <taxon>rosids</taxon>
        <taxon>fabids</taxon>
        <taxon>Rosales</taxon>
        <taxon>Rhamnaceae</taxon>
        <taxon>rhamnoid group</taxon>
        <taxon>Rhamneae</taxon>
        <taxon>Rhamnella</taxon>
    </lineage>
</organism>
<dbReference type="InterPro" id="IPR045312">
    <property type="entry name" value="PCBER-like"/>
</dbReference>
<dbReference type="Gene3D" id="3.40.50.720">
    <property type="entry name" value="NAD(P)-binding Rossmann-like Domain"/>
    <property type="match status" value="1"/>
</dbReference>
<sequence>MAGRSKILVIGATGYIGKFIVEASAKAGHHTFALVRDTTASNPKKAKLIDSFKSSGVTILQGDIYDHKSLVKPIEKVDIVISAVGFHQIADQVNIVAAIKEAGGVKRFLPSEFGPDVDRSGAVDPTASFFRRKANIRRMIEAEGIPYTFVVCNGFGRSFWRNLGQINTTVPPRDRVTIFGDGNTKAICVDEEDIATYTIKAADDPRTLNKILHLRPRANILSYNELVSIWENKIGKTIDKTYILEDQLLKSIQESSFPLNLHLSIAHAAFVKGDNANFEIDAASGVEASELYPEVEETLGTDFSSLNGIFMSLVTADDNLDPTSAPGPNGFPGCELSEQISSYHVEKLPFQDIRKAFDSMSWDLLLAVLNRFGFCTKFCSWIILILTSAKISILINGVLEGYLVAREGFSKGSLLPISSPRNFSSPSYLLYVDDVLMFCRGTYRNMSGIFYALNVYDSLSGQIVNLDKSHIYFRSGVSHSLKANILGSRLGRLCLINSVITSKFVHTFMVYKWPDWLAVAFELRLDTSNSVGSISQKAMVDSLSSQLKVNIDGAADGCPGLSGCGGYFVTSRGFIKVGLLQSSFVETTGLPDCRFASRLALKCCSWVLLVVVAHGACTLVEFILGRVGLFSACGTLLCCIIFDPAWETSYNVGVGSLGYLKQGAWLREGPIWFQVVLQIMVLWQVIQAGWVALSGNIADANAAVPTGIQKQVSCATYTILSINQNASTRKGNFVSIRINDAAYKEYLGVVPCSNTVITLANTFDDLDDELSPVEGRVMQDLSSRHVQVQERCTSRGHNMDKTMILYDPTIDLSTTQQNLDLVTLDQGFANNSTVLPTMWIFASHYLDNGSIVQSEEQIISVDIPKIRERLAEEAAAQVLLDEALLFKKTMLRDQCRVKWLKEGDCNSKFFHSLLQVHKSQCPMSFLSIHGVNFSDDTTIKSYIMDYYRSLFSIDETLDINFSRLDGIIPSLVTIEDNLLLTRSPASEEVKQAVFNLDPTSALSPDDFLGFFFQA</sequence>
<keyword evidence="1" id="KW-0521">NADP</keyword>
<dbReference type="InterPro" id="IPR036291">
    <property type="entry name" value="NAD(P)-bd_dom_sf"/>
</dbReference>
<keyword evidence="5" id="KW-1185">Reference proteome</keyword>
<gene>
    <name evidence="4" type="ORF">FNV43_RR19375</name>
</gene>
<reference evidence="4" key="1">
    <citation type="submission" date="2020-03" db="EMBL/GenBank/DDBJ databases">
        <title>A high-quality chromosome-level genome assembly of a woody plant with both climbing and erect habits, Rhamnella rubrinervis.</title>
        <authorList>
            <person name="Lu Z."/>
            <person name="Yang Y."/>
            <person name="Zhu X."/>
            <person name="Sun Y."/>
        </authorList>
    </citation>
    <scope>NUCLEOTIDE SEQUENCE</scope>
    <source>
        <strain evidence="4">BYM</strain>
        <tissue evidence="4">Leaf</tissue>
    </source>
</reference>
<name>A0A8K0E7V1_9ROSA</name>
<dbReference type="GO" id="GO:0016491">
    <property type="term" value="F:oxidoreductase activity"/>
    <property type="evidence" value="ECO:0007669"/>
    <property type="project" value="UniProtKB-KW"/>
</dbReference>
<evidence type="ECO:0000259" key="3">
    <source>
        <dbReference type="Pfam" id="PF05368"/>
    </source>
</evidence>
<dbReference type="GO" id="GO:0009807">
    <property type="term" value="P:lignan biosynthetic process"/>
    <property type="evidence" value="ECO:0007669"/>
    <property type="project" value="UniProtKB-ARBA"/>
</dbReference>
<dbReference type="CDD" id="cd05259">
    <property type="entry name" value="PCBER_SDR_a"/>
    <property type="match status" value="1"/>
</dbReference>
<evidence type="ECO:0000313" key="4">
    <source>
        <dbReference type="EMBL" id="KAF3441089.1"/>
    </source>
</evidence>
<feature type="domain" description="NmrA-like" evidence="3">
    <location>
        <begin position="5"/>
        <end position="295"/>
    </location>
</feature>
<comment type="caution">
    <text evidence="4">The sequence shown here is derived from an EMBL/GenBank/DDBJ whole genome shotgun (WGS) entry which is preliminary data.</text>
</comment>
<evidence type="ECO:0000256" key="1">
    <source>
        <dbReference type="ARBA" id="ARBA00022857"/>
    </source>
</evidence>
<keyword evidence="2" id="KW-0560">Oxidoreductase</keyword>
<dbReference type="Proteomes" id="UP000796880">
    <property type="component" value="Unassembled WGS sequence"/>
</dbReference>
<protein>
    <recommendedName>
        <fullName evidence="3">NmrA-like domain-containing protein</fullName>
    </recommendedName>
</protein>
<evidence type="ECO:0000313" key="5">
    <source>
        <dbReference type="Proteomes" id="UP000796880"/>
    </source>
</evidence>
<dbReference type="Pfam" id="PF05368">
    <property type="entry name" value="NmrA"/>
    <property type="match status" value="1"/>
</dbReference>
<dbReference type="PANTHER" id="PTHR43349:SF40">
    <property type="entry name" value="PHENYLCOUMARAN BENZYLIC ETHER REDUCTASE-LIKE PROTEIN FI1"/>
    <property type="match status" value="1"/>
</dbReference>
<accession>A0A8K0E7V1</accession>
<dbReference type="SUPFAM" id="SSF51735">
    <property type="entry name" value="NAD(P)-binding Rossmann-fold domains"/>
    <property type="match status" value="1"/>
</dbReference>
<dbReference type="Gene3D" id="3.90.25.10">
    <property type="entry name" value="UDP-galactose 4-epimerase, domain 1"/>
    <property type="match status" value="1"/>
</dbReference>
<dbReference type="AlphaFoldDB" id="A0A8K0E7V1"/>